<keyword evidence="1" id="KW-0472">Membrane</keyword>
<feature type="transmembrane region" description="Helical" evidence="1">
    <location>
        <begin position="322"/>
        <end position="341"/>
    </location>
</feature>
<dbReference type="PANTHER" id="PTHR34814">
    <property type="entry name" value="NITROSOGUANIDINE RESISTANCE PROTEIN SNG1"/>
    <property type="match status" value="1"/>
</dbReference>
<reference evidence="3 4" key="1">
    <citation type="submission" date="2017-04" db="EMBL/GenBank/DDBJ databases">
        <authorList>
            <person name="Afonso C.L."/>
            <person name="Miller P.J."/>
            <person name="Scott M.A."/>
            <person name="Spackman E."/>
            <person name="Goraichik I."/>
            <person name="Dimitrov K.M."/>
            <person name="Suarez D.L."/>
            <person name="Swayne D.E."/>
        </authorList>
    </citation>
    <scope>NUCLEOTIDE SEQUENCE [LARGE SCALE GENOMIC DNA]</scope>
</reference>
<dbReference type="Proteomes" id="UP000196158">
    <property type="component" value="Unassembled WGS sequence"/>
</dbReference>
<dbReference type="Pfam" id="PF12051">
    <property type="entry name" value="DUF3533"/>
    <property type="match status" value="1"/>
</dbReference>
<name>A0A1X7R348_9SACH</name>
<keyword evidence="1" id="KW-0812">Transmembrane</keyword>
<organism evidence="3 4">
    <name type="scientific">Maudiozyma saulgeensis</name>
    <dbReference type="NCBI Taxonomy" id="1789683"/>
    <lineage>
        <taxon>Eukaryota</taxon>
        <taxon>Fungi</taxon>
        <taxon>Dikarya</taxon>
        <taxon>Ascomycota</taxon>
        <taxon>Saccharomycotina</taxon>
        <taxon>Saccharomycetes</taxon>
        <taxon>Saccharomycetales</taxon>
        <taxon>Saccharomycetaceae</taxon>
        <taxon>Maudiozyma</taxon>
    </lineage>
</organism>
<evidence type="ECO:0000256" key="1">
    <source>
        <dbReference type="SAM" id="Phobius"/>
    </source>
</evidence>
<dbReference type="AlphaFoldDB" id="A0A1X7R348"/>
<accession>A0A1X7R348</accession>
<feature type="transmembrane region" description="Helical" evidence="1">
    <location>
        <begin position="361"/>
        <end position="382"/>
    </location>
</feature>
<feature type="transmembrane region" description="Helical" evidence="1">
    <location>
        <begin position="100"/>
        <end position="119"/>
    </location>
</feature>
<evidence type="ECO:0000259" key="2">
    <source>
        <dbReference type="Pfam" id="PF12051"/>
    </source>
</evidence>
<dbReference type="InterPro" id="IPR022703">
    <property type="entry name" value="DUF3533"/>
</dbReference>
<feature type="transmembrane region" description="Helical" evidence="1">
    <location>
        <begin position="394"/>
        <end position="421"/>
    </location>
</feature>
<evidence type="ECO:0000313" key="4">
    <source>
        <dbReference type="Proteomes" id="UP000196158"/>
    </source>
</evidence>
<sequence>MDTESGTQNEQMTFVQNEPSVLATVINDANAPDNDSTIGQDELSIGSDQFAKEQDESILSNNNEEVSQGSPLEIVQTRFFSKRIISSRKKILKSFLMTNVLYAIVIYTVIVMFWGAAGYTTKYYHKVKFLAVIQDDIIDSNITPGISTSLSSTLEPMISSSPGKWSIFNSSSFEQRYGVQGTQEINDKVIERIYDEHYWVAINMKPNATAALYQSLISEDSSSIFNSSEFFEIIYETGRDPTNMVGSFLPIVEAIEINFRYAFITQYFPSFIGNISKLNNNSNNNLTVQLNLDNLATNLQMDFNYNDYRAYYRRALISPIQVGLIFAVILSIFHFMLYAPINAEMGKLLKPKHYMFYRIGLTWFTFFFISLFYCSVSAIYKIDFTKAFGRGGFVVYWMTTWMFMLACGGANENVLSLIFLYCPQYLGFWLIFFIIINSSTTFFPFALASVFYRVGYMFPMHNVADIYRVIFFDLTRIKMGRNYGVLIAWIVINTLLAPVVAWHVGTTMKKRAQLQAQKTNQ</sequence>
<dbReference type="GO" id="GO:0016020">
    <property type="term" value="C:membrane"/>
    <property type="evidence" value="ECO:0007669"/>
    <property type="project" value="TreeGrafter"/>
</dbReference>
<proteinExistence type="predicted"/>
<protein>
    <submittedName>
        <fullName evidence="3">Similar to Saccharomyces cerevisiae YGR197C SNG1 Protein involved in resistance to nitrosoguanidine (MNNG) and 6-azauracil (6-AU)</fullName>
    </submittedName>
</protein>
<keyword evidence="1" id="KW-1133">Transmembrane helix</keyword>
<dbReference type="OrthoDB" id="2140105at2759"/>
<dbReference type="EMBL" id="FXLY01000004">
    <property type="protein sequence ID" value="SMN20082.1"/>
    <property type="molecule type" value="Genomic_DNA"/>
</dbReference>
<dbReference type="InterPro" id="IPR053001">
    <property type="entry name" value="MNNG_permease-like"/>
</dbReference>
<evidence type="ECO:0000313" key="3">
    <source>
        <dbReference type="EMBL" id="SMN20082.1"/>
    </source>
</evidence>
<gene>
    <name evidence="3" type="ORF">KASA_0O07381G</name>
</gene>
<dbReference type="STRING" id="1789683.A0A1X7R348"/>
<keyword evidence="4" id="KW-1185">Reference proteome</keyword>
<feature type="transmembrane region" description="Helical" evidence="1">
    <location>
        <begin position="427"/>
        <end position="452"/>
    </location>
</feature>
<feature type="domain" description="DUF3533" evidence="2">
    <location>
        <begin position="99"/>
        <end position="495"/>
    </location>
</feature>
<feature type="transmembrane region" description="Helical" evidence="1">
    <location>
        <begin position="483"/>
        <end position="504"/>
    </location>
</feature>
<dbReference type="PANTHER" id="PTHR34814:SF1">
    <property type="entry name" value="NITROSOGUANIDINE RESISTANCE PROTEIN SNG1"/>
    <property type="match status" value="1"/>
</dbReference>